<gene>
    <name evidence="10" type="ORF">METEAL_10480</name>
</gene>
<dbReference type="EMBL" id="AP027080">
    <property type="protein sequence ID" value="BDU71874.1"/>
    <property type="molecule type" value="Genomic_DNA"/>
</dbReference>
<dbReference type="SUPFAM" id="SSF56935">
    <property type="entry name" value="Porins"/>
    <property type="match status" value="1"/>
</dbReference>
<evidence type="ECO:0008006" key="12">
    <source>
        <dbReference type="Google" id="ProtNLM"/>
    </source>
</evidence>
<evidence type="ECO:0000256" key="7">
    <source>
        <dbReference type="SAM" id="SignalP"/>
    </source>
</evidence>
<keyword evidence="6" id="KW-0998">Cell outer membrane</keyword>
<keyword evidence="7" id="KW-0732">Signal</keyword>
<evidence type="ECO:0000256" key="6">
    <source>
        <dbReference type="ARBA" id="ARBA00023237"/>
    </source>
</evidence>
<dbReference type="Pfam" id="PF13620">
    <property type="entry name" value="CarboxypepD_reg"/>
    <property type="match status" value="1"/>
</dbReference>
<reference evidence="11" key="1">
    <citation type="journal article" date="2023" name="Int. J. Syst. Evol. Microbiol.">
        <title>Mesoterricola silvestris gen. nov., sp. nov., Mesoterricola sediminis sp. nov., Geothrix oryzae sp. nov., Geothrix edaphica sp. nov., Geothrix rubra sp. nov., and Geothrix limicola sp. nov., six novel members of Acidobacteriota isolated from soils.</title>
        <authorList>
            <person name="Itoh H."/>
            <person name="Sugisawa Y."/>
            <person name="Mise K."/>
            <person name="Xu Z."/>
            <person name="Kuniyasu M."/>
            <person name="Ushijima N."/>
            <person name="Kawano K."/>
            <person name="Kobayashi E."/>
            <person name="Shiratori Y."/>
            <person name="Masuda Y."/>
            <person name="Senoo K."/>
        </authorList>
    </citation>
    <scope>NUCLEOTIDE SEQUENCE [LARGE SCALE GENOMIC DNA]</scope>
    <source>
        <strain evidence="11">W79</strain>
    </source>
</reference>
<sequence length="1141" mass="124147">MTMRNLLFRSSVAVMLTGGAGLMAQTTTGALSGVLTDEAGQPLRGARVALESPALFQTKVFTTDAKGEYHALLLPVGNYTIKVSAAGMIGRTAKNVRVGLGSNQTLNFALKAVQAASATVEVVGTSAAAEAKTSDKISVNYSADQLLKMPVSMQGFDAITNIAPGISGYGKEARVRGSDMNQILYSIDGINVKDDTGTYSSLYAPLPDSIEDVQVVTSGLNARNGLVSGGQVNIVTKTGSNAFEGTIRANMSRASMAADFPLTNANNNSNLLREDLTHTTDFTFSGPIIKDRLWFTLGTRVTPSQATSGLLGYTVVGVKAGQPNIPWGQVQSLLRPMATYGLNKNVDDVINTGPGGNYGNTAEDAGTKLSSSIKFQKFEGKLTGLVSANHSLSATFLEEKTTQGGVQGQRNTDPWEGNILRGIGDMVTETRAWTLGWNGMLASNWSVEARTTYAANTFNDVKNPNPGVSVSGYFASPDPAMLLRGESGPHSWLGSPDSYDYGPLLTNMSTYDVSPLKKGNSTWSLNVKTLQSFLGSHDIDLGAESVASLYNFGRSKYGNRGVFTGGWYRDSVTGKYLYPTFHRGEAGSDPTEILQMGPGENPVANGWNAWANMPNGLGTQAPFLHWEAIRGPSAHMEKFYDNPGDSKNRTTSVYVNDNWTVNNFLNVMVGARYNKLTMQDQGGNRLDDMNVFEPRLLVKFNPDGGNREVWSFSAAKLASAYSDAVANNFRGNAWEVRTVHLWNGANLDGGQPGFDTSAAFGDAPTGLHNGYTYTGQNMNGVRFVDYDTLIDPKNYGPAYDMLDARQTYIAKGLRAPYAYEFSVGYQRNYETGYFKANAIRRVYKDSIVSSIHDYGMDSMVHMVSPDPNDPLRMWKQKTSWLNSKFDRIYSGLEIAFQKQLSSRWSLIGSYTYDQSTGTNDLDYYNYKTLREKLLSPEQQERAVGKGLLSRNQIAHVFLTYTHPVGKGNVSFSLKGDTWTGGVIQAQGWTDYRSLAGFSALQLPGGINGERVIDVDQRTSNWQTYFPTYYGDMGAFKTGVDYYQVGAKVQWDIPLGLGKVRLIGFVSIDNIFNHFVMTNVYGYFTGDSPSSTVNVAPGSPMALFNGNRFYGQTPGDAGAKYGDYNQGYGGRKVGDFSIGLKF</sequence>
<dbReference type="InterPro" id="IPR039426">
    <property type="entry name" value="TonB-dep_rcpt-like"/>
</dbReference>
<evidence type="ECO:0000259" key="9">
    <source>
        <dbReference type="Pfam" id="PF25183"/>
    </source>
</evidence>
<protein>
    <recommendedName>
        <fullName evidence="12">TonB-dependent receptor</fullName>
    </recommendedName>
</protein>
<feature type="domain" description="TonB-dependent receptor plug" evidence="8">
    <location>
        <begin position="136"/>
        <end position="225"/>
    </location>
</feature>
<evidence type="ECO:0000313" key="11">
    <source>
        <dbReference type="Proteomes" id="UP001238179"/>
    </source>
</evidence>
<evidence type="ECO:0000256" key="4">
    <source>
        <dbReference type="ARBA" id="ARBA00022692"/>
    </source>
</evidence>
<dbReference type="InterPro" id="IPR008969">
    <property type="entry name" value="CarboxyPept-like_regulatory"/>
</dbReference>
<organism evidence="10 11">
    <name type="scientific">Mesoterricola silvestris</name>
    <dbReference type="NCBI Taxonomy" id="2927979"/>
    <lineage>
        <taxon>Bacteria</taxon>
        <taxon>Pseudomonadati</taxon>
        <taxon>Acidobacteriota</taxon>
        <taxon>Holophagae</taxon>
        <taxon>Holophagales</taxon>
        <taxon>Holophagaceae</taxon>
        <taxon>Mesoterricola</taxon>
    </lineage>
</organism>
<feature type="domain" description="TonB-dependent transporter Oar-like beta-barrel" evidence="9">
    <location>
        <begin position="235"/>
        <end position="971"/>
    </location>
</feature>
<feature type="signal peptide" evidence="7">
    <location>
        <begin position="1"/>
        <end position="24"/>
    </location>
</feature>
<dbReference type="InterPro" id="IPR012910">
    <property type="entry name" value="Plug_dom"/>
</dbReference>
<dbReference type="PANTHER" id="PTHR30069">
    <property type="entry name" value="TONB-DEPENDENT OUTER MEMBRANE RECEPTOR"/>
    <property type="match status" value="1"/>
</dbReference>
<dbReference type="GO" id="GO:0015344">
    <property type="term" value="F:siderophore uptake transmembrane transporter activity"/>
    <property type="evidence" value="ECO:0007669"/>
    <property type="project" value="TreeGrafter"/>
</dbReference>
<dbReference type="GO" id="GO:0009279">
    <property type="term" value="C:cell outer membrane"/>
    <property type="evidence" value="ECO:0007669"/>
    <property type="project" value="UniProtKB-SubCell"/>
</dbReference>
<dbReference type="InterPro" id="IPR057601">
    <property type="entry name" value="Oar-like_b-barrel"/>
</dbReference>
<dbReference type="Gene3D" id="2.60.40.1120">
    <property type="entry name" value="Carboxypeptidase-like, regulatory domain"/>
    <property type="match status" value="1"/>
</dbReference>
<keyword evidence="2" id="KW-0813">Transport</keyword>
<accession>A0AA48GIV5</accession>
<name>A0AA48GIV5_9BACT</name>
<evidence type="ECO:0000256" key="1">
    <source>
        <dbReference type="ARBA" id="ARBA00004571"/>
    </source>
</evidence>
<dbReference type="AlphaFoldDB" id="A0AA48GIV5"/>
<keyword evidence="4" id="KW-0812">Transmembrane</keyword>
<dbReference type="Gene3D" id="2.40.170.20">
    <property type="entry name" value="TonB-dependent receptor, beta-barrel domain"/>
    <property type="match status" value="1"/>
</dbReference>
<keyword evidence="11" id="KW-1185">Reference proteome</keyword>
<dbReference type="PANTHER" id="PTHR30069:SF46">
    <property type="entry name" value="OAR PROTEIN"/>
    <property type="match status" value="1"/>
</dbReference>
<dbReference type="RefSeq" id="WP_316414776.1">
    <property type="nucleotide sequence ID" value="NZ_AP027080.1"/>
</dbReference>
<dbReference type="SUPFAM" id="SSF49464">
    <property type="entry name" value="Carboxypeptidase regulatory domain-like"/>
    <property type="match status" value="1"/>
</dbReference>
<keyword evidence="5" id="KW-0472">Membrane</keyword>
<comment type="subcellular location">
    <subcellularLocation>
        <location evidence="1">Cell outer membrane</location>
        <topology evidence="1">Multi-pass membrane protein</topology>
    </subcellularLocation>
</comment>
<evidence type="ECO:0000256" key="5">
    <source>
        <dbReference type="ARBA" id="ARBA00023136"/>
    </source>
</evidence>
<dbReference type="KEGG" id="msil:METEAL_10480"/>
<evidence type="ECO:0000256" key="3">
    <source>
        <dbReference type="ARBA" id="ARBA00022452"/>
    </source>
</evidence>
<dbReference type="InterPro" id="IPR036942">
    <property type="entry name" value="Beta-barrel_TonB_sf"/>
</dbReference>
<evidence type="ECO:0000313" key="10">
    <source>
        <dbReference type="EMBL" id="BDU71874.1"/>
    </source>
</evidence>
<dbReference type="Proteomes" id="UP001238179">
    <property type="component" value="Chromosome"/>
</dbReference>
<evidence type="ECO:0000256" key="2">
    <source>
        <dbReference type="ARBA" id="ARBA00022448"/>
    </source>
</evidence>
<evidence type="ECO:0000259" key="8">
    <source>
        <dbReference type="Pfam" id="PF07715"/>
    </source>
</evidence>
<feature type="chain" id="PRO_5041350606" description="TonB-dependent receptor" evidence="7">
    <location>
        <begin position="25"/>
        <end position="1141"/>
    </location>
</feature>
<dbReference type="Gene3D" id="2.170.130.10">
    <property type="entry name" value="TonB-dependent receptor, plug domain"/>
    <property type="match status" value="1"/>
</dbReference>
<dbReference type="InterPro" id="IPR037066">
    <property type="entry name" value="Plug_dom_sf"/>
</dbReference>
<proteinExistence type="predicted"/>
<dbReference type="GO" id="GO:0044718">
    <property type="term" value="P:siderophore transmembrane transport"/>
    <property type="evidence" value="ECO:0007669"/>
    <property type="project" value="TreeGrafter"/>
</dbReference>
<dbReference type="Pfam" id="PF25183">
    <property type="entry name" value="OMP_b-brl_4"/>
    <property type="match status" value="1"/>
</dbReference>
<dbReference type="Pfam" id="PF07715">
    <property type="entry name" value="Plug"/>
    <property type="match status" value="1"/>
</dbReference>
<keyword evidence="3" id="KW-1134">Transmembrane beta strand</keyword>